<comment type="caution">
    <text evidence="2">The sequence shown here is derived from an EMBL/GenBank/DDBJ whole genome shotgun (WGS) entry which is preliminary data.</text>
</comment>
<reference evidence="2" key="1">
    <citation type="journal article" date="2021" name="bioRxiv">
        <title>Unraveling nitrogen, sulfur and carbon metabolic pathways and microbial community transcriptional responses to substrate deprivation and toxicity stresses in a bioreactor mimicking anoxic brackish coastal sediment conditions.</title>
        <authorList>
            <person name="Martins P.D."/>
            <person name="Echeveste M.J."/>
            <person name="Arshad A."/>
            <person name="Kurth J."/>
            <person name="Ouboter H."/>
            <person name="Jetten M.S.M."/>
            <person name="Welte C.U."/>
        </authorList>
    </citation>
    <scope>NUCLEOTIDE SEQUENCE</scope>
    <source>
        <strain evidence="2">MAG_39</strain>
    </source>
</reference>
<evidence type="ECO:0000313" key="2">
    <source>
        <dbReference type="EMBL" id="MBZ0154808.1"/>
    </source>
</evidence>
<evidence type="ECO:0000313" key="3">
    <source>
        <dbReference type="Proteomes" id="UP000705867"/>
    </source>
</evidence>
<feature type="region of interest" description="Disordered" evidence="1">
    <location>
        <begin position="273"/>
        <end position="295"/>
    </location>
</feature>
<accession>A0A953J3D5</accession>
<dbReference type="GO" id="GO:0005886">
    <property type="term" value="C:plasma membrane"/>
    <property type="evidence" value="ECO:0007669"/>
    <property type="project" value="TreeGrafter"/>
</dbReference>
<dbReference type="PANTHER" id="PTHR30441:SF4">
    <property type="entry name" value="PROTEIN ASMA"/>
    <property type="match status" value="1"/>
</dbReference>
<protein>
    <submittedName>
        <fullName evidence="2">AsmA family protein</fullName>
    </submittedName>
</protein>
<feature type="compositionally biased region" description="Basic and acidic residues" evidence="1">
    <location>
        <begin position="522"/>
        <end position="540"/>
    </location>
</feature>
<reference evidence="2" key="2">
    <citation type="submission" date="2021-08" db="EMBL/GenBank/DDBJ databases">
        <authorList>
            <person name="Dalcin Martins P."/>
        </authorList>
    </citation>
    <scope>NUCLEOTIDE SEQUENCE</scope>
    <source>
        <strain evidence="2">MAG_39</strain>
    </source>
</reference>
<dbReference type="EMBL" id="JAIOIV010000014">
    <property type="protein sequence ID" value="MBZ0154808.1"/>
    <property type="molecule type" value="Genomic_DNA"/>
</dbReference>
<sequence length="546" mass="58909">MKKWVAVAGVVLGVLLVLFAGLTLFVKSYLRSDVLVSLLVPRLEALTGRKVQIEEVNASLFKGISVKGLAIKQRDGSGDFARMEEFILDYRLKPLLRKQLVIERIEIISPYVFVRRERDGSYNFSDMKERSTGKREQKEGGLPLALLIDRIVVKNARVEFADARGELPPLTALIAEVDMSTSLGKSPMDVAVGSGHIIITSVRAKTAGAPVTVSGRVDMKQDQLLMDLTAALGKDTVKIVGTVREYRASPDMRLSLSAKELDIGNLLAIGDGGAGTRGSAAESRPVRERRGSPGKGLRVTGDLKVDVARYQGFTVRNLSAGYSYRNGVAGIDPLSMHFAGGEKVSAEGTGAASLAFRTDSGSAGVAESVKRSLAGKGVVDLSRVQVQRTRITDALALYTGIEELRTPRFEKARVTFVIKDEKVSLEGKLSSDQLRLNPAGTIGFDKRIALLTDLSLSPQLSAKLSPSAKVTGYLKDQEGWSTIPLRITGTLEKPSVGLNPAGVGSRLKKGITGEVERRILRELRPEGKEGEKPSEAEELLKGLFGK</sequence>
<dbReference type="Proteomes" id="UP000705867">
    <property type="component" value="Unassembled WGS sequence"/>
</dbReference>
<dbReference type="InterPro" id="IPR008023">
    <property type="entry name" value="DUF748"/>
</dbReference>
<evidence type="ECO:0000256" key="1">
    <source>
        <dbReference type="SAM" id="MobiDB-lite"/>
    </source>
</evidence>
<dbReference type="AlphaFoldDB" id="A0A953J3D5"/>
<proteinExistence type="predicted"/>
<feature type="region of interest" description="Disordered" evidence="1">
    <location>
        <begin position="522"/>
        <end position="546"/>
    </location>
</feature>
<dbReference type="PANTHER" id="PTHR30441">
    <property type="entry name" value="DUF748 DOMAIN-CONTAINING PROTEIN"/>
    <property type="match status" value="1"/>
</dbReference>
<dbReference type="GO" id="GO:0090313">
    <property type="term" value="P:regulation of protein targeting to membrane"/>
    <property type="evidence" value="ECO:0007669"/>
    <property type="project" value="TreeGrafter"/>
</dbReference>
<organism evidence="2 3">
    <name type="scientific">Candidatus Nitrobium versatile</name>
    <dbReference type="NCBI Taxonomy" id="2884831"/>
    <lineage>
        <taxon>Bacteria</taxon>
        <taxon>Pseudomonadati</taxon>
        <taxon>Nitrospirota</taxon>
        <taxon>Nitrospiria</taxon>
        <taxon>Nitrospirales</taxon>
        <taxon>Nitrospiraceae</taxon>
        <taxon>Candidatus Nitrobium</taxon>
    </lineage>
</organism>
<gene>
    <name evidence="2" type="ORF">K8I29_01165</name>
</gene>
<dbReference type="InterPro" id="IPR052894">
    <property type="entry name" value="AsmA-related"/>
</dbReference>
<dbReference type="Pfam" id="PF05359">
    <property type="entry name" value="DUF748"/>
    <property type="match status" value="1"/>
</dbReference>
<name>A0A953J3D5_9BACT</name>